<dbReference type="PROSITE" id="PS00138">
    <property type="entry name" value="SUBTILASE_SER"/>
    <property type="match status" value="1"/>
</dbReference>
<accession>A0ABR3C9B7</accession>
<protein>
    <recommendedName>
        <fullName evidence="8">Peptidase S8/S53 domain-containing protein</fullName>
    </recommendedName>
</protein>
<dbReference type="PROSITE" id="PS00136">
    <property type="entry name" value="SUBTILASE_ASP"/>
    <property type="match status" value="1"/>
</dbReference>
<evidence type="ECO:0000256" key="6">
    <source>
        <dbReference type="RuleBase" id="RU003355"/>
    </source>
</evidence>
<comment type="similarity">
    <text evidence="1 5 6">Belongs to the peptidase S8 family.</text>
</comment>
<name>A0ABR3C9B7_9PEZI</name>
<gene>
    <name evidence="9" type="ORF">SLS55_008026</name>
</gene>
<dbReference type="InterPro" id="IPR034193">
    <property type="entry name" value="PCSK9_ProteinaseK-like"/>
</dbReference>
<evidence type="ECO:0000313" key="9">
    <source>
        <dbReference type="EMBL" id="KAL0257216.1"/>
    </source>
</evidence>
<evidence type="ECO:0000259" key="8">
    <source>
        <dbReference type="Pfam" id="PF00082"/>
    </source>
</evidence>
<dbReference type="Proteomes" id="UP001430584">
    <property type="component" value="Unassembled WGS sequence"/>
</dbReference>
<keyword evidence="4 5" id="KW-0720">Serine protease</keyword>
<proteinExistence type="inferred from homology"/>
<evidence type="ECO:0000256" key="1">
    <source>
        <dbReference type="ARBA" id="ARBA00011073"/>
    </source>
</evidence>
<dbReference type="Gene3D" id="3.40.50.200">
    <property type="entry name" value="Peptidase S8/S53 domain"/>
    <property type="match status" value="1"/>
</dbReference>
<feature type="active site" description="Charge relay system" evidence="5">
    <location>
        <position position="189"/>
    </location>
</feature>
<keyword evidence="2 5" id="KW-0645">Protease</keyword>
<feature type="domain" description="Peptidase S8/S53" evidence="8">
    <location>
        <begin position="150"/>
        <end position="388"/>
    </location>
</feature>
<evidence type="ECO:0000256" key="5">
    <source>
        <dbReference type="PROSITE-ProRule" id="PRU01240"/>
    </source>
</evidence>
<dbReference type="InterPro" id="IPR023827">
    <property type="entry name" value="Peptidase_S8_Asp-AS"/>
</dbReference>
<organism evidence="9 10">
    <name type="scientific">Diplodia seriata</name>
    <dbReference type="NCBI Taxonomy" id="420778"/>
    <lineage>
        <taxon>Eukaryota</taxon>
        <taxon>Fungi</taxon>
        <taxon>Dikarya</taxon>
        <taxon>Ascomycota</taxon>
        <taxon>Pezizomycotina</taxon>
        <taxon>Dothideomycetes</taxon>
        <taxon>Dothideomycetes incertae sedis</taxon>
        <taxon>Botryosphaeriales</taxon>
        <taxon>Botryosphaeriaceae</taxon>
        <taxon>Diplodia</taxon>
    </lineage>
</organism>
<feature type="active site" description="Charge relay system" evidence="5">
    <location>
        <position position="354"/>
    </location>
</feature>
<evidence type="ECO:0000256" key="7">
    <source>
        <dbReference type="SAM" id="SignalP"/>
    </source>
</evidence>
<evidence type="ECO:0000256" key="2">
    <source>
        <dbReference type="ARBA" id="ARBA00022670"/>
    </source>
</evidence>
<comment type="caution">
    <text evidence="9">The sequence shown here is derived from an EMBL/GenBank/DDBJ whole genome shotgun (WGS) entry which is preliminary data.</text>
</comment>
<feature type="active site" description="Charge relay system" evidence="5">
    <location>
        <position position="159"/>
    </location>
</feature>
<dbReference type="InterPro" id="IPR000209">
    <property type="entry name" value="Peptidase_S8/S53_dom"/>
</dbReference>
<dbReference type="PROSITE" id="PS51892">
    <property type="entry name" value="SUBTILASE"/>
    <property type="match status" value="1"/>
</dbReference>
<dbReference type="PRINTS" id="PR00723">
    <property type="entry name" value="SUBTILISIN"/>
</dbReference>
<dbReference type="InterPro" id="IPR015500">
    <property type="entry name" value="Peptidase_S8_subtilisin-rel"/>
</dbReference>
<keyword evidence="7" id="KW-0732">Signal</keyword>
<dbReference type="EMBL" id="JAJVCZ030000008">
    <property type="protein sequence ID" value="KAL0257216.1"/>
    <property type="molecule type" value="Genomic_DNA"/>
</dbReference>
<dbReference type="CDD" id="cd04077">
    <property type="entry name" value="Peptidases_S8_PCSK9_ProteinaseK_like"/>
    <property type="match status" value="1"/>
</dbReference>
<dbReference type="PANTHER" id="PTHR43806:SF11">
    <property type="entry name" value="CEREVISIN-RELATED"/>
    <property type="match status" value="1"/>
</dbReference>
<keyword evidence="3 5" id="KW-0378">Hydrolase</keyword>
<evidence type="ECO:0000256" key="4">
    <source>
        <dbReference type="ARBA" id="ARBA00022825"/>
    </source>
</evidence>
<dbReference type="InterPro" id="IPR036852">
    <property type="entry name" value="Peptidase_S8/S53_dom_sf"/>
</dbReference>
<feature type="chain" id="PRO_5045831029" description="Peptidase S8/S53 domain-containing protein" evidence="7">
    <location>
        <begin position="18"/>
        <end position="441"/>
    </location>
</feature>
<evidence type="ECO:0000313" key="10">
    <source>
        <dbReference type="Proteomes" id="UP001430584"/>
    </source>
</evidence>
<dbReference type="Pfam" id="PF00082">
    <property type="entry name" value="Peptidase_S8"/>
    <property type="match status" value="1"/>
</dbReference>
<keyword evidence="10" id="KW-1185">Reference proteome</keyword>
<reference evidence="9 10" key="1">
    <citation type="submission" date="2024-02" db="EMBL/GenBank/DDBJ databases">
        <title>De novo assembly and annotation of 12 fungi associated with fruit tree decline syndrome in Ontario, Canada.</title>
        <authorList>
            <person name="Sulman M."/>
            <person name="Ellouze W."/>
            <person name="Ilyukhin E."/>
        </authorList>
    </citation>
    <scope>NUCLEOTIDE SEQUENCE [LARGE SCALE GENOMIC DNA]</scope>
    <source>
        <strain evidence="9 10">FDS-637</strain>
    </source>
</reference>
<dbReference type="PANTHER" id="PTHR43806">
    <property type="entry name" value="PEPTIDASE S8"/>
    <property type="match status" value="1"/>
</dbReference>
<evidence type="ECO:0000256" key="3">
    <source>
        <dbReference type="ARBA" id="ARBA00022801"/>
    </source>
</evidence>
<dbReference type="InterPro" id="IPR050131">
    <property type="entry name" value="Peptidase_S8_subtilisin-like"/>
</dbReference>
<dbReference type="GeneID" id="92012111"/>
<dbReference type="SUPFAM" id="SSF52743">
    <property type="entry name" value="Subtilisin-like"/>
    <property type="match status" value="1"/>
</dbReference>
<sequence>MKSFALLALATSLGAYAAPTSLKRDTATYDIILSKSADVAAVLSQLDITVDDEAVTSTYNNSFFKSSVQSIIRLTTSQGFSGSFSAEQAEKLGGIAEVSIVDSALQATIKATRSSAPWGLQRISQTESIENTASPSSTSYTYTYSSTALGSGVDIYIVDTGIRTTHTQFGSRATVGWSAFSSNTDDNGHGTHVSGTSAGNTVGVASNANLIGVKVLDSSGSGTSSGLIGGLDYVASQHESRSGESDFVASVASLSLGFEGRSTAVESALVALSDSGVHIAVAAGNDGDDASNYTPGSLGGDVSNIISVGASNILDEVAYFSNSGPTVDVYAPGVTTYSSYYNSDTAYAIASGTSMATPHISGLLAYLLAADPSLNDPATLKARVKSLAVSGYLTEGDADVTAGGELIIAQNGASGSSSTVDETETTQAASDEEVVDLGIFY</sequence>
<feature type="signal peptide" evidence="7">
    <location>
        <begin position="1"/>
        <end position="17"/>
    </location>
</feature>
<dbReference type="RefSeq" id="XP_066630245.1">
    <property type="nucleotide sequence ID" value="XM_066779441.1"/>
</dbReference>
<dbReference type="InterPro" id="IPR023828">
    <property type="entry name" value="Peptidase_S8_Ser-AS"/>
</dbReference>